<dbReference type="Proteomes" id="UP001216907">
    <property type="component" value="Unassembled WGS sequence"/>
</dbReference>
<comment type="similarity">
    <text evidence="7">Belongs to the glycosyl hydrolase 18 family.</text>
</comment>
<evidence type="ECO:0000256" key="8">
    <source>
        <dbReference type="SAM" id="SignalP"/>
    </source>
</evidence>
<evidence type="ECO:0000256" key="3">
    <source>
        <dbReference type="ARBA" id="ARBA00022801"/>
    </source>
</evidence>
<name>A0ABT6F677_9BACT</name>
<keyword evidence="8" id="KW-0732">Signal</keyword>
<feature type="signal peptide" evidence="8">
    <location>
        <begin position="1"/>
        <end position="26"/>
    </location>
</feature>
<evidence type="ECO:0000256" key="1">
    <source>
        <dbReference type="ARBA" id="ARBA00000822"/>
    </source>
</evidence>
<dbReference type="Pfam" id="PF00704">
    <property type="entry name" value="Glyco_hydro_18"/>
    <property type="match status" value="1"/>
</dbReference>
<dbReference type="EMBL" id="JARRAG010000001">
    <property type="protein sequence ID" value="MDG3002890.1"/>
    <property type="molecule type" value="Genomic_DNA"/>
</dbReference>
<dbReference type="RefSeq" id="WP_277859249.1">
    <property type="nucleotide sequence ID" value="NZ_JARRAG010000001.1"/>
</dbReference>
<gene>
    <name evidence="10" type="ORF">PZE19_03850</name>
</gene>
<evidence type="ECO:0000256" key="4">
    <source>
        <dbReference type="ARBA" id="ARBA00023024"/>
    </source>
</evidence>
<dbReference type="PANTHER" id="PTHR11177:SF317">
    <property type="entry name" value="CHITINASE 12-RELATED"/>
    <property type="match status" value="1"/>
</dbReference>
<keyword evidence="11" id="KW-1185">Reference proteome</keyword>
<dbReference type="PROSITE" id="PS51910">
    <property type="entry name" value="GH18_2"/>
    <property type="match status" value="1"/>
</dbReference>
<keyword evidence="4" id="KW-0624">Polysaccharide degradation</keyword>
<dbReference type="PANTHER" id="PTHR11177">
    <property type="entry name" value="CHITINASE"/>
    <property type="match status" value="1"/>
</dbReference>
<feature type="domain" description="GH18" evidence="9">
    <location>
        <begin position="30"/>
        <end position="365"/>
    </location>
</feature>
<dbReference type="InterPro" id="IPR029070">
    <property type="entry name" value="Chitinase_insertion_sf"/>
</dbReference>
<proteinExistence type="inferred from homology"/>
<dbReference type="InterPro" id="IPR011583">
    <property type="entry name" value="Chitinase_II/V-like_cat"/>
</dbReference>
<accession>A0ABT6F677</accession>
<keyword evidence="5 6" id="KW-0326">Glycosidase</keyword>
<dbReference type="GO" id="GO:0016787">
    <property type="term" value="F:hydrolase activity"/>
    <property type="evidence" value="ECO:0007669"/>
    <property type="project" value="UniProtKB-KW"/>
</dbReference>
<organism evidence="10 11">
    <name type="scientific">Paludisphaera mucosa</name>
    <dbReference type="NCBI Taxonomy" id="3030827"/>
    <lineage>
        <taxon>Bacteria</taxon>
        <taxon>Pseudomonadati</taxon>
        <taxon>Planctomycetota</taxon>
        <taxon>Planctomycetia</taxon>
        <taxon>Isosphaerales</taxon>
        <taxon>Isosphaeraceae</taxon>
        <taxon>Paludisphaera</taxon>
    </lineage>
</organism>
<evidence type="ECO:0000256" key="7">
    <source>
        <dbReference type="RuleBase" id="RU004453"/>
    </source>
</evidence>
<dbReference type="SMART" id="SM00636">
    <property type="entry name" value="Glyco_18"/>
    <property type="match status" value="1"/>
</dbReference>
<evidence type="ECO:0000313" key="11">
    <source>
        <dbReference type="Proteomes" id="UP001216907"/>
    </source>
</evidence>
<dbReference type="EC" id="3.2.1.14" evidence="2"/>
<dbReference type="Gene3D" id="3.20.20.80">
    <property type="entry name" value="Glycosidases"/>
    <property type="match status" value="1"/>
</dbReference>
<dbReference type="InterPro" id="IPR001223">
    <property type="entry name" value="Glyco_hydro18_cat"/>
</dbReference>
<keyword evidence="3 6" id="KW-0378">Hydrolase</keyword>
<comment type="caution">
    <text evidence="10">The sequence shown here is derived from an EMBL/GenBank/DDBJ whole genome shotgun (WGS) entry which is preliminary data.</text>
</comment>
<protein>
    <recommendedName>
        <fullName evidence="2">chitinase</fullName>
        <ecNumber evidence="2">3.2.1.14</ecNumber>
    </recommendedName>
</protein>
<sequence>MKRFDLAASTALLFLAAFVFLPPAAADEPPKEKVFVGYLAGSPRKPNYGLYTHLCHAFLTADGDGKLRPGRAVPSRELTTDAHAAGVKVLVSLGGWGWDEKFREIVSKPESEARYVDAVVKLVDEFDYDGIDLDWEYPDAKDEIPGFERLVRTFRKRLDAIGRAKGRRMLVTMAVSSNYETIDWLDTAFLVETMDWINVMTYDYAGAWSSRAGHNAPLFGSSKEGPRARSTEGTMLYLLEKRKVPADRLAVGLPLYGRGFAVPEPYAAAKGAPGKPFELSFKEIGNRLKDGWGRSLDDETKVPWLTSPDRTKVLGYDDADSIRLKTEWAMSKGFRGVFFWQVDGDRLADGSNPLQKAAHEAWGAGKSTSKAK</sequence>
<evidence type="ECO:0000259" key="9">
    <source>
        <dbReference type="PROSITE" id="PS51910"/>
    </source>
</evidence>
<dbReference type="InterPro" id="IPR050314">
    <property type="entry name" value="Glycosyl_Hydrlase_18"/>
</dbReference>
<dbReference type="InterPro" id="IPR017853">
    <property type="entry name" value="GH"/>
</dbReference>
<feature type="chain" id="PRO_5045604516" description="chitinase" evidence="8">
    <location>
        <begin position="27"/>
        <end position="372"/>
    </location>
</feature>
<comment type="catalytic activity">
    <reaction evidence="1">
        <text>Random endo-hydrolysis of N-acetyl-beta-D-glucosaminide (1-&gt;4)-beta-linkages in chitin and chitodextrins.</text>
        <dbReference type="EC" id="3.2.1.14"/>
    </reaction>
</comment>
<dbReference type="SUPFAM" id="SSF51445">
    <property type="entry name" value="(Trans)glycosidases"/>
    <property type="match status" value="1"/>
</dbReference>
<dbReference type="PROSITE" id="PS01095">
    <property type="entry name" value="GH18_1"/>
    <property type="match status" value="1"/>
</dbReference>
<evidence type="ECO:0000313" key="10">
    <source>
        <dbReference type="EMBL" id="MDG3002890.1"/>
    </source>
</evidence>
<dbReference type="InterPro" id="IPR001579">
    <property type="entry name" value="Glyco_hydro_18_chit_AS"/>
</dbReference>
<evidence type="ECO:0000256" key="2">
    <source>
        <dbReference type="ARBA" id="ARBA00012729"/>
    </source>
</evidence>
<dbReference type="Gene3D" id="3.10.50.10">
    <property type="match status" value="1"/>
</dbReference>
<evidence type="ECO:0000256" key="5">
    <source>
        <dbReference type="ARBA" id="ARBA00023295"/>
    </source>
</evidence>
<keyword evidence="4" id="KW-0119">Carbohydrate metabolism</keyword>
<evidence type="ECO:0000256" key="6">
    <source>
        <dbReference type="RuleBase" id="RU000489"/>
    </source>
</evidence>
<keyword evidence="4" id="KW-0146">Chitin degradation</keyword>
<reference evidence="10 11" key="1">
    <citation type="submission" date="2023-03" db="EMBL/GenBank/DDBJ databases">
        <title>Paludisphaera mucosa sp. nov. a novel planctomycete from northern fen.</title>
        <authorList>
            <person name="Ivanova A."/>
        </authorList>
    </citation>
    <scope>NUCLEOTIDE SEQUENCE [LARGE SCALE GENOMIC DNA]</scope>
    <source>
        <strain evidence="10 11">Pla2</strain>
    </source>
</reference>